<gene>
    <name evidence="1" type="ORF">KY290_020784</name>
</gene>
<proteinExistence type="predicted"/>
<dbReference type="Proteomes" id="UP000826656">
    <property type="component" value="Unassembled WGS sequence"/>
</dbReference>
<keyword evidence="2" id="KW-1185">Reference proteome</keyword>
<protein>
    <submittedName>
        <fullName evidence="1">Uncharacterized protein</fullName>
    </submittedName>
</protein>
<comment type="caution">
    <text evidence="1">The sequence shown here is derived from an EMBL/GenBank/DDBJ whole genome shotgun (WGS) entry which is preliminary data.</text>
</comment>
<organism evidence="1 2">
    <name type="scientific">Solanum tuberosum</name>
    <name type="common">Potato</name>
    <dbReference type="NCBI Taxonomy" id="4113"/>
    <lineage>
        <taxon>Eukaryota</taxon>
        <taxon>Viridiplantae</taxon>
        <taxon>Streptophyta</taxon>
        <taxon>Embryophyta</taxon>
        <taxon>Tracheophyta</taxon>
        <taxon>Spermatophyta</taxon>
        <taxon>Magnoliopsida</taxon>
        <taxon>eudicotyledons</taxon>
        <taxon>Gunneridae</taxon>
        <taxon>Pentapetalae</taxon>
        <taxon>asterids</taxon>
        <taxon>lamiids</taxon>
        <taxon>Solanales</taxon>
        <taxon>Solanaceae</taxon>
        <taxon>Solanoideae</taxon>
        <taxon>Solaneae</taxon>
        <taxon>Solanum</taxon>
    </lineage>
</organism>
<evidence type="ECO:0000313" key="1">
    <source>
        <dbReference type="EMBL" id="KAH0757291.1"/>
    </source>
</evidence>
<accession>A0ABQ7UZT0</accession>
<name>A0ABQ7UZT0_SOLTU</name>
<dbReference type="EMBL" id="JAIVGD010000015">
    <property type="protein sequence ID" value="KAH0757291.1"/>
    <property type="molecule type" value="Genomic_DNA"/>
</dbReference>
<sequence length="107" mass="12189">MEIFICTLICCCLNKDISFPCLQAIQLMGNFPFKKSLQSHHIVNVATPERLRRLYNILTICCLQALVHAMKNEDLELDTYNYDALLKACCKGRTRSALAMTKEMSAK</sequence>
<reference evidence="1 2" key="1">
    <citation type="journal article" date="2021" name="bioRxiv">
        <title>Chromosome-scale and haplotype-resolved genome assembly of a tetraploid potato cultivar.</title>
        <authorList>
            <person name="Sun H."/>
            <person name="Jiao W.-B."/>
            <person name="Krause K."/>
            <person name="Campoy J.A."/>
            <person name="Goel M."/>
            <person name="Folz-Donahue K."/>
            <person name="Kukat C."/>
            <person name="Huettel B."/>
            <person name="Schneeberger K."/>
        </authorList>
    </citation>
    <scope>NUCLEOTIDE SEQUENCE [LARGE SCALE GENOMIC DNA]</scope>
    <source>
        <strain evidence="1">SolTubOtavaFocal</strain>
        <tissue evidence="1">Leaves</tissue>
    </source>
</reference>
<evidence type="ECO:0000313" key="2">
    <source>
        <dbReference type="Proteomes" id="UP000826656"/>
    </source>
</evidence>